<keyword evidence="4" id="KW-1185">Reference proteome</keyword>
<gene>
    <name evidence="3" type="ORF">Fot_29728</name>
</gene>
<accession>A0ABD1TSP3</accession>
<name>A0ABD1TSP3_9LAMI</name>
<dbReference type="Gene3D" id="3.40.20.10">
    <property type="entry name" value="Severin"/>
    <property type="match status" value="1"/>
</dbReference>
<dbReference type="Pfam" id="PF00626">
    <property type="entry name" value="Gelsolin"/>
    <property type="match status" value="1"/>
</dbReference>
<evidence type="ECO:0000259" key="2">
    <source>
        <dbReference type="Pfam" id="PF00626"/>
    </source>
</evidence>
<sequence length="274" mass="29916">MTEDIFILDCYSDIYVWVGQQVESKNKLNALDIGEGRRVRDGRKQGIWEPGGGFVDFCVLPGIVMDGIHGVINEVNENGTSAHHEENPVGNNSANGGLTSQCPPNGDMGHAVDGVVETSIEQLYENVCEMRSSDQSPSRPSFGSDGEESRIDSELCHLVGGEMAEVEIIEEDEEVQNPENGGYHSDSGSKKESLAVGKLDNSQPASTSTPSAKSRKAYLLQVESEVSAKSSPKSRNPEKPPRSENNGGKNNCWSYLLKKVQEFSFGEFEITKWN</sequence>
<reference evidence="4" key="1">
    <citation type="submission" date="2024-07" db="EMBL/GenBank/DDBJ databases">
        <title>Two chromosome-level genome assemblies of Korean endemic species Abeliophyllum distichum and Forsythia ovata (Oleaceae).</title>
        <authorList>
            <person name="Jang H."/>
        </authorList>
    </citation>
    <scope>NUCLEOTIDE SEQUENCE [LARGE SCALE GENOMIC DNA]</scope>
</reference>
<dbReference type="PANTHER" id="PTHR46284:SF5">
    <property type="entry name" value="PROTEIN KINESIN LIGHT CHAIN-RELATED 3"/>
    <property type="match status" value="1"/>
</dbReference>
<feature type="region of interest" description="Disordered" evidence="1">
    <location>
        <begin position="129"/>
        <end position="151"/>
    </location>
</feature>
<dbReference type="AlphaFoldDB" id="A0ABD1TSP3"/>
<proteinExistence type="predicted"/>
<evidence type="ECO:0000313" key="4">
    <source>
        <dbReference type="Proteomes" id="UP001604277"/>
    </source>
</evidence>
<feature type="compositionally biased region" description="Polar residues" evidence="1">
    <location>
        <begin position="89"/>
        <end position="103"/>
    </location>
</feature>
<dbReference type="InterPro" id="IPR029006">
    <property type="entry name" value="ADF-H/Gelsolin-like_dom_sf"/>
</dbReference>
<comment type="caution">
    <text evidence="3">The sequence shown here is derived from an EMBL/GenBank/DDBJ whole genome shotgun (WGS) entry which is preliminary data.</text>
</comment>
<dbReference type="Proteomes" id="UP001604277">
    <property type="component" value="Unassembled WGS sequence"/>
</dbReference>
<feature type="domain" description="Gelsolin-like" evidence="2">
    <location>
        <begin position="2"/>
        <end position="24"/>
    </location>
</feature>
<dbReference type="InterPro" id="IPR007123">
    <property type="entry name" value="Gelsolin-like_dom"/>
</dbReference>
<feature type="compositionally biased region" description="Polar residues" evidence="1">
    <location>
        <begin position="200"/>
        <end position="212"/>
    </location>
</feature>
<dbReference type="SUPFAM" id="SSF55753">
    <property type="entry name" value="Actin depolymerizing proteins"/>
    <property type="match status" value="1"/>
</dbReference>
<feature type="region of interest" description="Disordered" evidence="1">
    <location>
        <begin position="80"/>
        <end position="111"/>
    </location>
</feature>
<evidence type="ECO:0000313" key="3">
    <source>
        <dbReference type="EMBL" id="KAL2515757.1"/>
    </source>
</evidence>
<feature type="region of interest" description="Disordered" evidence="1">
    <location>
        <begin position="172"/>
        <end position="251"/>
    </location>
</feature>
<protein>
    <submittedName>
        <fullName evidence="3">Protein KINESIN LIGHT CHAIN-RELATED 3-like</fullName>
    </submittedName>
</protein>
<dbReference type="EMBL" id="JBFOLJ010000008">
    <property type="protein sequence ID" value="KAL2515757.1"/>
    <property type="molecule type" value="Genomic_DNA"/>
</dbReference>
<organism evidence="3 4">
    <name type="scientific">Forsythia ovata</name>
    <dbReference type="NCBI Taxonomy" id="205694"/>
    <lineage>
        <taxon>Eukaryota</taxon>
        <taxon>Viridiplantae</taxon>
        <taxon>Streptophyta</taxon>
        <taxon>Embryophyta</taxon>
        <taxon>Tracheophyta</taxon>
        <taxon>Spermatophyta</taxon>
        <taxon>Magnoliopsida</taxon>
        <taxon>eudicotyledons</taxon>
        <taxon>Gunneridae</taxon>
        <taxon>Pentapetalae</taxon>
        <taxon>asterids</taxon>
        <taxon>lamiids</taxon>
        <taxon>Lamiales</taxon>
        <taxon>Oleaceae</taxon>
        <taxon>Forsythieae</taxon>
        <taxon>Forsythia</taxon>
    </lineage>
</organism>
<dbReference type="PANTHER" id="PTHR46284">
    <property type="entry name" value="PROTEIN KINESIN LIGHT CHAIN-RELATED 3"/>
    <property type="match status" value="1"/>
</dbReference>
<evidence type="ECO:0000256" key="1">
    <source>
        <dbReference type="SAM" id="MobiDB-lite"/>
    </source>
</evidence>